<keyword evidence="2" id="KW-0233">DNA recombination</keyword>
<dbReference type="PANTHER" id="PTHR30349:SF90">
    <property type="entry name" value="TYROSINE RECOMBINASE XERD"/>
    <property type="match status" value="1"/>
</dbReference>
<dbReference type="InterPro" id="IPR011010">
    <property type="entry name" value="DNA_brk_join_enz"/>
</dbReference>
<feature type="non-terminal residue" evidence="4">
    <location>
        <position position="1"/>
    </location>
</feature>
<comment type="caution">
    <text evidence="4">The sequence shown here is derived from an EMBL/GenBank/DDBJ whole genome shotgun (WGS) entry which is preliminary data.</text>
</comment>
<evidence type="ECO:0000256" key="2">
    <source>
        <dbReference type="ARBA" id="ARBA00023172"/>
    </source>
</evidence>
<dbReference type="AlphaFoldDB" id="A0A2W4RSF4"/>
<keyword evidence="1" id="KW-0229">DNA integration</keyword>
<sequence length="209" mass="22989">CVMAPTLYAFESIPSALSPDQVKAVLQASRNDPSPKGLRDYAILLLLATYGMRAGEITRLQLNDIDWRADRIFVRHTKTSSQSILPLMPAVGEALLAYLQRGRPKTDVREVFIRMCAPYRGFVSGSSLYASTRRRLDAAGIQPDGKRGPHAFRHARAVSLLREGTPMKIIGDVLGHRSASSTTVYLKLATEDLRNVALEIPGLAEEARS</sequence>
<dbReference type="Pfam" id="PF00589">
    <property type="entry name" value="Phage_integrase"/>
    <property type="match status" value="1"/>
</dbReference>
<dbReference type="GO" id="GO:0003677">
    <property type="term" value="F:DNA binding"/>
    <property type="evidence" value="ECO:0007669"/>
    <property type="project" value="InterPro"/>
</dbReference>
<dbReference type="PROSITE" id="PS51898">
    <property type="entry name" value="TYR_RECOMBINASE"/>
    <property type="match status" value="1"/>
</dbReference>
<dbReference type="InterPro" id="IPR013762">
    <property type="entry name" value="Integrase-like_cat_sf"/>
</dbReference>
<dbReference type="EMBL" id="QJPH01000060">
    <property type="protein sequence ID" value="PZN86911.1"/>
    <property type="molecule type" value="Genomic_DNA"/>
</dbReference>
<organism evidence="4 5">
    <name type="scientific">Candidatus Methylumidiphilus alinenensis</name>
    <dbReference type="NCBI Taxonomy" id="2202197"/>
    <lineage>
        <taxon>Bacteria</taxon>
        <taxon>Pseudomonadati</taxon>
        <taxon>Pseudomonadota</taxon>
        <taxon>Gammaproteobacteria</taxon>
        <taxon>Methylococcales</taxon>
        <taxon>Candidatus Methylumidiphilus</taxon>
    </lineage>
</organism>
<dbReference type="CDD" id="cd01188">
    <property type="entry name" value="INT_RitA_C_like"/>
    <property type="match status" value="1"/>
</dbReference>
<dbReference type="InterPro" id="IPR050090">
    <property type="entry name" value="Tyrosine_recombinase_XerCD"/>
</dbReference>
<evidence type="ECO:0000256" key="1">
    <source>
        <dbReference type="ARBA" id="ARBA00022908"/>
    </source>
</evidence>
<evidence type="ECO:0000313" key="5">
    <source>
        <dbReference type="Proteomes" id="UP000249396"/>
    </source>
</evidence>
<proteinExistence type="predicted"/>
<accession>A0A2W4RSF4</accession>
<evidence type="ECO:0000313" key="4">
    <source>
        <dbReference type="EMBL" id="PZN86911.1"/>
    </source>
</evidence>
<gene>
    <name evidence="4" type="ORF">DM484_00600</name>
</gene>
<dbReference type="Gene3D" id="1.10.443.10">
    <property type="entry name" value="Intergrase catalytic core"/>
    <property type="match status" value="1"/>
</dbReference>
<dbReference type="SUPFAM" id="SSF56349">
    <property type="entry name" value="DNA breaking-rejoining enzymes"/>
    <property type="match status" value="1"/>
</dbReference>
<feature type="domain" description="Tyr recombinase" evidence="3">
    <location>
        <begin position="12"/>
        <end position="198"/>
    </location>
</feature>
<name>A0A2W4RSF4_9GAMM</name>
<reference evidence="4 5" key="1">
    <citation type="journal article" date="2018" name="Aquat. Microb. Ecol.">
        <title>Gammaproteobacterial methanotrophs dominate.</title>
        <authorList>
            <person name="Rissanen A.J."/>
            <person name="Saarenheimo J."/>
            <person name="Tiirola M."/>
            <person name="Peura S."/>
            <person name="Aalto S.L."/>
            <person name="Karvinen A."/>
            <person name="Nykanen H."/>
        </authorList>
    </citation>
    <scope>NUCLEOTIDE SEQUENCE [LARGE SCALE GENOMIC DNA]</scope>
    <source>
        <strain evidence="4">AMbin10</strain>
    </source>
</reference>
<dbReference type="GO" id="GO:0006310">
    <property type="term" value="P:DNA recombination"/>
    <property type="evidence" value="ECO:0007669"/>
    <property type="project" value="UniProtKB-KW"/>
</dbReference>
<protein>
    <submittedName>
        <fullName evidence="4">Integrase</fullName>
    </submittedName>
</protein>
<dbReference type="Proteomes" id="UP000249396">
    <property type="component" value="Unassembled WGS sequence"/>
</dbReference>
<evidence type="ECO:0000259" key="3">
    <source>
        <dbReference type="PROSITE" id="PS51898"/>
    </source>
</evidence>
<dbReference type="GO" id="GO:0015074">
    <property type="term" value="P:DNA integration"/>
    <property type="evidence" value="ECO:0007669"/>
    <property type="project" value="UniProtKB-KW"/>
</dbReference>
<dbReference type="InterPro" id="IPR002104">
    <property type="entry name" value="Integrase_catalytic"/>
</dbReference>
<dbReference type="PANTHER" id="PTHR30349">
    <property type="entry name" value="PHAGE INTEGRASE-RELATED"/>
    <property type="match status" value="1"/>
</dbReference>